<dbReference type="AlphaFoldDB" id="A0AAW9NRD8"/>
<evidence type="ECO:0000256" key="2">
    <source>
        <dbReference type="ARBA" id="ARBA00023002"/>
    </source>
</evidence>
<dbReference type="Pfam" id="PF00106">
    <property type="entry name" value="adh_short"/>
    <property type="match status" value="1"/>
</dbReference>
<dbReference type="RefSeq" id="WP_326123347.1">
    <property type="nucleotide sequence ID" value="NZ_JARSFG010000014.1"/>
</dbReference>
<comment type="caution">
    <text evidence="4">The sequence shown here is derived from an EMBL/GenBank/DDBJ whole genome shotgun (WGS) entry which is preliminary data.</text>
</comment>
<organism evidence="4 5">
    <name type="scientific">Metasolibacillus meyeri</name>
    <dbReference type="NCBI Taxonomy" id="1071052"/>
    <lineage>
        <taxon>Bacteria</taxon>
        <taxon>Bacillati</taxon>
        <taxon>Bacillota</taxon>
        <taxon>Bacilli</taxon>
        <taxon>Bacillales</taxon>
        <taxon>Caryophanaceae</taxon>
        <taxon>Metasolibacillus</taxon>
    </lineage>
</organism>
<dbReference type="InterPro" id="IPR036291">
    <property type="entry name" value="NAD(P)-bd_dom_sf"/>
</dbReference>
<sequence>MTSYFDKFSLKGKVAVVTGGAGILGSHFCKGLASAGANIAVVDINIERAEEVAKEIIQNYGITANAIYCNLTSENSVKAMVKAVLKEFGSIDILHNNAAGKSSNLESFFAPFEEYELEQWQEIMHTNVDSMFLVAKHVGKVMKEQETGGSIIQTASIYGVMGPDNRIYEGSYYLNRQINTPAVYSASKGGVIALTKYLATYWAKDGIRVNTITPGGVESGQNAIFKENYGNRVPLGRMAQAEEMVGALIYLASDAASYVTGQNILIDGGLSAW</sequence>
<dbReference type="Gene3D" id="3.40.50.720">
    <property type="entry name" value="NAD(P)-binding Rossmann-like Domain"/>
    <property type="match status" value="1"/>
</dbReference>
<dbReference type="PRINTS" id="PR00081">
    <property type="entry name" value="GDHRDH"/>
</dbReference>
<dbReference type="PRINTS" id="PR00080">
    <property type="entry name" value="SDRFAMILY"/>
</dbReference>
<protein>
    <submittedName>
        <fullName evidence="4">SDR family oxidoreductase</fullName>
    </submittedName>
</protein>
<evidence type="ECO:0000313" key="4">
    <source>
        <dbReference type="EMBL" id="MEC1178872.1"/>
    </source>
</evidence>
<keyword evidence="2" id="KW-0560">Oxidoreductase</keyword>
<dbReference type="GO" id="GO:0008206">
    <property type="term" value="P:bile acid metabolic process"/>
    <property type="evidence" value="ECO:0007669"/>
    <property type="project" value="UniProtKB-ARBA"/>
</dbReference>
<reference evidence="4 5" key="1">
    <citation type="submission" date="2023-03" db="EMBL/GenBank/DDBJ databases">
        <title>Bacillus Genome Sequencing.</title>
        <authorList>
            <person name="Dunlap C."/>
        </authorList>
    </citation>
    <scope>NUCLEOTIDE SEQUENCE [LARGE SCALE GENOMIC DNA]</scope>
    <source>
        <strain evidence="4 5">B-59205</strain>
    </source>
</reference>
<dbReference type="PANTHER" id="PTHR42760:SF133">
    <property type="entry name" value="3-OXOACYL-[ACYL-CARRIER-PROTEIN] REDUCTASE"/>
    <property type="match status" value="1"/>
</dbReference>
<dbReference type="EMBL" id="JARSFG010000014">
    <property type="protein sequence ID" value="MEC1178872.1"/>
    <property type="molecule type" value="Genomic_DNA"/>
</dbReference>
<dbReference type="GO" id="GO:0016616">
    <property type="term" value="F:oxidoreductase activity, acting on the CH-OH group of donors, NAD or NADP as acceptor"/>
    <property type="evidence" value="ECO:0007669"/>
    <property type="project" value="TreeGrafter"/>
</dbReference>
<evidence type="ECO:0000256" key="1">
    <source>
        <dbReference type="ARBA" id="ARBA00006484"/>
    </source>
</evidence>
<keyword evidence="5" id="KW-1185">Reference proteome</keyword>
<gene>
    <name evidence="4" type="ORF">P9B03_10285</name>
</gene>
<dbReference type="FunFam" id="3.40.50.720:FF:000084">
    <property type="entry name" value="Short-chain dehydrogenase reductase"/>
    <property type="match status" value="1"/>
</dbReference>
<dbReference type="InterPro" id="IPR002347">
    <property type="entry name" value="SDR_fam"/>
</dbReference>
<evidence type="ECO:0000256" key="3">
    <source>
        <dbReference type="RuleBase" id="RU000363"/>
    </source>
</evidence>
<accession>A0AAW9NRD8</accession>
<dbReference type="PANTHER" id="PTHR42760">
    <property type="entry name" value="SHORT-CHAIN DEHYDROGENASES/REDUCTASES FAMILY MEMBER"/>
    <property type="match status" value="1"/>
</dbReference>
<proteinExistence type="inferred from homology"/>
<name>A0AAW9NRD8_9BACL</name>
<comment type="similarity">
    <text evidence="1 3">Belongs to the short-chain dehydrogenases/reductases (SDR) family.</text>
</comment>
<dbReference type="Proteomes" id="UP001344888">
    <property type="component" value="Unassembled WGS sequence"/>
</dbReference>
<dbReference type="SUPFAM" id="SSF51735">
    <property type="entry name" value="NAD(P)-binding Rossmann-fold domains"/>
    <property type="match status" value="1"/>
</dbReference>
<evidence type="ECO:0000313" key="5">
    <source>
        <dbReference type="Proteomes" id="UP001344888"/>
    </source>
</evidence>